<sequence>MCSIGFTLKLPLCLIFIVLLLFLVNSGVPCLSPCRGGNVHLGSLVPARTTYHILRMALRNWLRFFWRLFAEHHKQYDMEEAAAVCSARGRPTAQVHKHSRTTSFLSVYNTFGRTMASFAWSAAKTCSSYHTLVRC</sequence>
<feature type="chain" id="PRO_5003409811" description="Secreted protein" evidence="1">
    <location>
        <begin position="28"/>
        <end position="135"/>
    </location>
</feature>
<evidence type="ECO:0000313" key="2">
    <source>
        <dbReference type="EMBL" id="CCC47497.1"/>
    </source>
</evidence>
<proteinExistence type="predicted"/>
<dbReference type="AlphaFoldDB" id="G0TU63"/>
<keyword evidence="1" id="KW-0732">Signal</keyword>
<accession>G0TU63</accession>
<reference evidence="2" key="1">
    <citation type="journal article" date="2012" name="Proc. Natl. Acad. Sci. U.S.A.">
        <title>Antigenic diversity is generated by distinct evolutionary mechanisms in African trypanosome species.</title>
        <authorList>
            <person name="Jackson A.P."/>
            <person name="Berry A."/>
            <person name="Aslett M."/>
            <person name="Allison H.C."/>
            <person name="Burton P."/>
            <person name="Vavrova-Anderson J."/>
            <person name="Brown R."/>
            <person name="Browne H."/>
            <person name="Corton N."/>
            <person name="Hauser H."/>
            <person name="Gamble J."/>
            <person name="Gilderthorp R."/>
            <person name="Marcello L."/>
            <person name="McQuillan J."/>
            <person name="Otto T.D."/>
            <person name="Quail M.A."/>
            <person name="Sanders M.J."/>
            <person name="van Tonder A."/>
            <person name="Ginger M.L."/>
            <person name="Field M.C."/>
            <person name="Barry J.D."/>
            <person name="Hertz-Fowler C."/>
            <person name="Berriman M."/>
        </authorList>
    </citation>
    <scope>NUCLEOTIDE SEQUENCE</scope>
    <source>
        <strain evidence="2">Y486</strain>
    </source>
</reference>
<gene>
    <name evidence="2" type="ORF">TVY486_0401630</name>
</gene>
<dbReference type="EMBL" id="HE573020">
    <property type="protein sequence ID" value="CCC47497.1"/>
    <property type="molecule type" value="Genomic_DNA"/>
</dbReference>
<organism evidence="2">
    <name type="scientific">Trypanosoma vivax (strain Y486)</name>
    <dbReference type="NCBI Taxonomy" id="1055687"/>
    <lineage>
        <taxon>Eukaryota</taxon>
        <taxon>Discoba</taxon>
        <taxon>Euglenozoa</taxon>
        <taxon>Kinetoplastea</taxon>
        <taxon>Metakinetoplastina</taxon>
        <taxon>Trypanosomatida</taxon>
        <taxon>Trypanosomatidae</taxon>
        <taxon>Trypanosoma</taxon>
        <taxon>Duttonella</taxon>
    </lineage>
</organism>
<dbReference type="VEuPathDB" id="TriTrypDB:TvY486_0401630"/>
<evidence type="ECO:0000256" key="1">
    <source>
        <dbReference type="SAM" id="SignalP"/>
    </source>
</evidence>
<evidence type="ECO:0008006" key="3">
    <source>
        <dbReference type="Google" id="ProtNLM"/>
    </source>
</evidence>
<name>G0TU63_TRYVY</name>
<feature type="signal peptide" evidence="1">
    <location>
        <begin position="1"/>
        <end position="27"/>
    </location>
</feature>
<protein>
    <recommendedName>
        <fullName evidence="3">Secreted protein</fullName>
    </recommendedName>
</protein>